<accession>A0ABS6VVE3</accession>
<sequence length="101" mass="11411">MTAKISLTGLMLLCTSGLAAGDADREVNNVSMGMTVHGDAAAAVGLYLMPWSNEQVSDIDRPPRLLSENIEQIDVGEFRKMAEWDQARRDYQIWRLQRNNW</sequence>
<feature type="signal peptide" evidence="1">
    <location>
        <begin position="1"/>
        <end position="19"/>
    </location>
</feature>
<reference evidence="2" key="1">
    <citation type="submission" date="2021-07" db="EMBL/GenBank/DDBJ databases">
        <title>Zhongshania sp. CAU 1632 isolated from seawater.</title>
        <authorList>
            <person name="Kim W."/>
        </authorList>
    </citation>
    <scope>NUCLEOTIDE SEQUENCE</scope>
    <source>
        <strain evidence="2">CAU 1632</strain>
    </source>
</reference>
<organism evidence="2 3">
    <name type="scientific">Zhongshania aquimaris</name>
    <dbReference type="NCBI Taxonomy" id="2857107"/>
    <lineage>
        <taxon>Bacteria</taxon>
        <taxon>Pseudomonadati</taxon>
        <taxon>Pseudomonadota</taxon>
        <taxon>Gammaproteobacteria</taxon>
        <taxon>Cellvibrionales</taxon>
        <taxon>Spongiibacteraceae</taxon>
        <taxon>Zhongshania</taxon>
    </lineage>
</organism>
<gene>
    <name evidence="2" type="ORF">KXJ70_15995</name>
</gene>
<dbReference type="Proteomes" id="UP001166291">
    <property type="component" value="Unassembled WGS sequence"/>
</dbReference>
<evidence type="ECO:0000313" key="2">
    <source>
        <dbReference type="EMBL" id="MBW2942298.1"/>
    </source>
</evidence>
<evidence type="ECO:0000313" key="3">
    <source>
        <dbReference type="Proteomes" id="UP001166291"/>
    </source>
</evidence>
<comment type="caution">
    <text evidence="2">The sequence shown here is derived from an EMBL/GenBank/DDBJ whole genome shotgun (WGS) entry which is preliminary data.</text>
</comment>
<name>A0ABS6VVE3_9GAMM</name>
<feature type="chain" id="PRO_5046702372" evidence="1">
    <location>
        <begin position="20"/>
        <end position="101"/>
    </location>
</feature>
<dbReference type="EMBL" id="JAHWDQ010000005">
    <property type="protein sequence ID" value="MBW2942298.1"/>
    <property type="molecule type" value="Genomic_DNA"/>
</dbReference>
<protein>
    <submittedName>
        <fullName evidence="2">Uncharacterized protein</fullName>
    </submittedName>
</protein>
<dbReference type="RefSeq" id="WP_219044546.1">
    <property type="nucleotide sequence ID" value="NZ_JAHWDQ010000005.1"/>
</dbReference>
<proteinExistence type="predicted"/>
<keyword evidence="3" id="KW-1185">Reference proteome</keyword>
<keyword evidence="1" id="KW-0732">Signal</keyword>
<evidence type="ECO:0000256" key="1">
    <source>
        <dbReference type="SAM" id="SignalP"/>
    </source>
</evidence>